<dbReference type="GO" id="GO:0006203">
    <property type="term" value="P:dGTP catabolic process"/>
    <property type="evidence" value="ECO:0007669"/>
    <property type="project" value="TreeGrafter"/>
</dbReference>
<dbReference type="InterPro" id="IPR050135">
    <property type="entry name" value="dGTPase-like"/>
</dbReference>
<organism evidence="2 3">
    <name type="scientific">Candidatus Komeilibacteria bacterium RIFCSPLOWO2_01_FULL_45_10</name>
    <dbReference type="NCBI Taxonomy" id="1798550"/>
    <lineage>
        <taxon>Bacteria</taxon>
        <taxon>Candidatus Komeiliibacteriota</taxon>
    </lineage>
</organism>
<dbReference type="Gene3D" id="1.10.3210.10">
    <property type="entry name" value="Hypothetical protein af1432"/>
    <property type="match status" value="1"/>
</dbReference>
<dbReference type="PANTHER" id="PTHR11373">
    <property type="entry name" value="DEOXYNUCLEOSIDE TRIPHOSPHATE TRIPHOSPHOHYDROLASE"/>
    <property type="match status" value="1"/>
</dbReference>
<evidence type="ECO:0000313" key="3">
    <source>
        <dbReference type="Proteomes" id="UP000178849"/>
    </source>
</evidence>
<dbReference type="CDD" id="cd00077">
    <property type="entry name" value="HDc"/>
    <property type="match status" value="1"/>
</dbReference>
<dbReference type="Proteomes" id="UP000178849">
    <property type="component" value="Unassembled WGS sequence"/>
</dbReference>
<accession>A0A1G2BLW7</accession>
<dbReference type="PANTHER" id="PTHR11373:SF41">
    <property type="entry name" value="METAL-DEPENDENT PHOSPHOHYDROLASE"/>
    <property type="match status" value="1"/>
</dbReference>
<dbReference type="STRING" id="1798550.A2927_00820"/>
<dbReference type="InterPro" id="IPR003607">
    <property type="entry name" value="HD/PDEase_dom"/>
</dbReference>
<sequence>MIFQDRIYGKIEVTEPVILELLKTPQLKRLKGVHQQGIYYYAWPEYHGNRFEHSVGVMLVLKKFGASLAEQVSGLLHDVSHGVFSHVLDYLYNKSEAQDYQDLRHHRAFDEQIVNILENHHLKIEEIVKVDQWPLLEKPLPDICADRLDYTLRDACLVKKIDKNFVTRVLDNLKIINQQFVFKDFSMALDFANLSWWMCRFIWHSEWGEAIFQLMSQVLKRALELKLINEADLFGTDDLLISKLRQSQNQATNDLLDKVKNFKKEQASINKKDYDFFSVTKMRVIDPLVKTKSFLKRVSELDNDFKNKFNQEKVRVREMYLKILK</sequence>
<proteinExistence type="predicted"/>
<gene>
    <name evidence="2" type="ORF">A2927_00820</name>
</gene>
<reference evidence="2 3" key="1">
    <citation type="journal article" date="2016" name="Nat. Commun.">
        <title>Thousands of microbial genomes shed light on interconnected biogeochemical processes in an aquifer system.</title>
        <authorList>
            <person name="Anantharaman K."/>
            <person name="Brown C.T."/>
            <person name="Hug L.A."/>
            <person name="Sharon I."/>
            <person name="Castelle C.J."/>
            <person name="Probst A.J."/>
            <person name="Thomas B.C."/>
            <person name="Singh A."/>
            <person name="Wilkins M.J."/>
            <person name="Karaoz U."/>
            <person name="Brodie E.L."/>
            <person name="Williams K.H."/>
            <person name="Hubbard S.S."/>
            <person name="Banfield J.F."/>
        </authorList>
    </citation>
    <scope>NUCLEOTIDE SEQUENCE [LARGE SCALE GENOMIC DNA]</scope>
</reference>
<protein>
    <recommendedName>
        <fullName evidence="1">HD domain-containing protein</fullName>
    </recommendedName>
</protein>
<dbReference type="Pfam" id="PF01966">
    <property type="entry name" value="HD"/>
    <property type="match status" value="1"/>
</dbReference>
<dbReference type="InterPro" id="IPR006674">
    <property type="entry name" value="HD_domain"/>
</dbReference>
<dbReference type="PROSITE" id="PS51831">
    <property type="entry name" value="HD"/>
    <property type="match status" value="1"/>
</dbReference>
<evidence type="ECO:0000259" key="1">
    <source>
        <dbReference type="PROSITE" id="PS51831"/>
    </source>
</evidence>
<dbReference type="AlphaFoldDB" id="A0A1G2BLW7"/>
<comment type="caution">
    <text evidence="2">The sequence shown here is derived from an EMBL/GenBank/DDBJ whole genome shotgun (WGS) entry which is preliminary data.</text>
</comment>
<dbReference type="SMART" id="SM00471">
    <property type="entry name" value="HDc"/>
    <property type="match status" value="1"/>
</dbReference>
<feature type="domain" description="HD" evidence="1">
    <location>
        <begin position="50"/>
        <end position="151"/>
    </location>
</feature>
<dbReference type="GO" id="GO:0008832">
    <property type="term" value="F:dGTPase activity"/>
    <property type="evidence" value="ECO:0007669"/>
    <property type="project" value="TreeGrafter"/>
</dbReference>
<dbReference type="EMBL" id="MHKL01000014">
    <property type="protein sequence ID" value="OGY89529.1"/>
    <property type="molecule type" value="Genomic_DNA"/>
</dbReference>
<name>A0A1G2BLW7_9BACT</name>
<dbReference type="SUPFAM" id="SSF109604">
    <property type="entry name" value="HD-domain/PDEase-like"/>
    <property type="match status" value="1"/>
</dbReference>
<evidence type="ECO:0000313" key="2">
    <source>
        <dbReference type="EMBL" id="OGY89529.1"/>
    </source>
</evidence>